<dbReference type="RefSeq" id="WP_167171971.1">
    <property type="nucleotide sequence ID" value="NZ_JAAOYM010000001.1"/>
</dbReference>
<comment type="caution">
    <text evidence="2">The sequence shown here is derived from an EMBL/GenBank/DDBJ whole genome shotgun (WGS) entry which is preliminary data.</text>
</comment>
<organism evidence="2 3">
    <name type="scientific">Saccharomonospora amisosensis</name>
    <dbReference type="NCBI Taxonomy" id="1128677"/>
    <lineage>
        <taxon>Bacteria</taxon>
        <taxon>Bacillati</taxon>
        <taxon>Actinomycetota</taxon>
        <taxon>Actinomycetes</taxon>
        <taxon>Pseudonocardiales</taxon>
        <taxon>Pseudonocardiaceae</taxon>
        <taxon>Saccharomonospora</taxon>
    </lineage>
</organism>
<dbReference type="Proteomes" id="UP000545493">
    <property type="component" value="Unassembled WGS sequence"/>
</dbReference>
<evidence type="ECO:0000256" key="1">
    <source>
        <dbReference type="SAM" id="MobiDB-lite"/>
    </source>
</evidence>
<dbReference type="AlphaFoldDB" id="A0A7X5ZRE5"/>
<dbReference type="Pfam" id="PF02515">
    <property type="entry name" value="CoA_transf_3"/>
    <property type="match status" value="1"/>
</dbReference>
<dbReference type="InterPro" id="IPR044855">
    <property type="entry name" value="CoA-Trfase_III_dom3_sf"/>
</dbReference>
<name>A0A7X5ZRE5_9PSEU</name>
<dbReference type="EMBL" id="JAAOYM010000001">
    <property type="protein sequence ID" value="NIJ12762.1"/>
    <property type="molecule type" value="Genomic_DNA"/>
</dbReference>
<dbReference type="SUPFAM" id="SSF89796">
    <property type="entry name" value="CoA-transferase family III (CaiB/BaiF)"/>
    <property type="match status" value="1"/>
</dbReference>
<reference evidence="2 3" key="1">
    <citation type="submission" date="2020-03" db="EMBL/GenBank/DDBJ databases">
        <title>Sequencing the genomes of 1000 actinobacteria strains.</title>
        <authorList>
            <person name="Klenk H.-P."/>
        </authorList>
    </citation>
    <scope>NUCLEOTIDE SEQUENCE [LARGE SCALE GENOMIC DNA]</scope>
    <source>
        <strain evidence="2 3">DSM 45685</strain>
    </source>
</reference>
<dbReference type="EC" id="5.1.99.4" evidence="2"/>
<dbReference type="Gene3D" id="3.30.1540.10">
    <property type="entry name" value="formyl-coa transferase, domain 3"/>
    <property type="match status" value="1"/>
</dbReference>
<evidence type="ECO:0000313" key="3">
    <source>
        <dbReference type="Proteomes" id="UP000545493"/>
    </source>
</evidence>
<keyword evidence="3" id="KW-1185">Reference proteome</keyword>
<dbReference type="GO" id="GO:0008111">
    <property type="term" value="F:alpha-methylacyl-CoA racemase activity"/>
    <property type="evidence" value="ECO:0007669"/>
    <property type="project" value="UniProtKB-EC"/>
</dbReference>
<accession>A0A7X5ZRE5</accession>
<evidence type="ECO:0000313" key="2">
    <source>
        <dbReference type="EMBL" id="NIJ12762.1"/>
    </source>
</evidence>
<dbReference type="InterPro" id="IPR050509">
    <property type="entry name" value="CoA-transferase_III"/>
</dbReference>
<dbReference type="Gene3D" id="3.40.50.10540">
    <property type="entry name" value="Crotonobetainyl-coa:carnitine coa-transferase, domain 1"/>
    <property type="match status" value="1"/>
</dbReference>
<protein>
    <submittedName>
        <fullName evidence="2">Alpha-methylacyl-CoA racemase</fullName>
        <ecNumber evidence="2">5.1.99.4</ecNumber>
    </submittedName>
</protein>
<keyword evidence="2" id="KW-0413">Isomerase</keyword>
<dbReference type="PANTHER" id="PTHR48228">
    <property type="entry name" value="SUCCINYL-COA--D-CITRAMALATE COA-TRANSFERASE"/>
    <property type="match status" value="1"/>
</dbReference>
<sequence>MNAGPLSGLKVIELAGLAPAPFACTILADLGADVIRVDRATPGEDVLGMPYDPLLRSRRTIGVNTKTAEGVELVLKLAERADVLVEGFRPGVAERMGLGPQQVHARNPRLVYGRITGWGQDGPLAPRAGHDINYLGLSGALHAIGRAGQRPLPPVNFLADFGGGGLFLAMGVLAALYERTSSGQGQVVDASMVDGAALLTAQLHGLRASGLWDGQRGENMLDTGAPFYDTYETADGKYVAVGALEMRFWAALVRVLGLEGEELPNHLDKREWPRLREKLTETIGKYTRDELVAMAEGTDACLTPVLSPWEAASHPHNEARGTFVEVDGVVQPAPGPKFDRTPAAAPGAPHQKGADTAAVLSEELGLADGEIERLRDAGAVN</sequence>
<dbReference type="InterPro" id="IPR003673">
    <property type="entry name" value="CoA-Trfase_fam_III"/>
</dbReference>
<feature type="region of interest" description="Disordered" evidence="1">
    <location>
        <begin position="332"/>
        <end position="355"/>
    </location>
</feature>
<proteinExistence type="predicted"/>
<gene>
    <name evidence="2" type="ORF">FHU38_003106</name>
</gene>
<dbReference type="InterPro" id="IPR023606">
    <property type="entry name" value="CoA-Trfase_III_dom_1_sf"/>
</dbReference>
<dbReference type="PANTHER" id="PTHR48228:SF5">
    <property type="entry name" value="ALPHA-METHYLACYL-COA RACEMASE"/>
    <property type="match status" value="1"/>
</dbReference>